<keyword evidence="2" id="KW-0808">Transferase</keyword>
<feature type="domain" description="Glycosyltransferase 2-like" evidence="1">
    <location>
        <begin position="4"/>
        <end position="113"/>
    </location>
</feature>
<dbReference type="AlphaFoldDB" id="A0A553BYX5"/>
<accession>A0A553BYX5</accession>
<dbReference type="SUPFAM" id="SSF53448">
    <property type="entry name" value="Nucleotide-diphospho-sugar transferases"/>
    <property type="match status" value="1"/>
</dbReference>
<dbReference type="EMBL" id="VJZL01000001">
    <property type="protein sequence ID" value="TRX13477.1"/>
    <property type="molecule type" value="Genomic_DNA"/>
</dbReference>
<evidence type="ECO:0000313" key="2">
    <source>
        <dbReference type="EMBL" id="TRX13477.1"/>
    </source>
</evidence>
<comment type="caution">
    <text evidence="2">The sequence shown here is derived from an EMBL/GenBank/DDBJ whole genome shotgun (WGS) entry which is preliminary data.</text>
</comment>
<dbReference type="Pfam" id="PF00535">
    <property type="entry name" value="Glycos_transf_2"/>
    <property type="match status" value="1"/>
</dbReference>
<proteinExistence type="predicted"/>
<dbReference type="CDD" id="cd00761">
    <property type="entry name" value="Glyco_tranf_GTA_type"/>
    <property type="match status" value="1"/>
</dbReference>
<name>A0A553BYX5_9FLAO</name>
<gene>
    <name evidence="2" type="ORF">FNW11_01070</name>
</gene>
<dbReference type="GO" id="GO:0016740">
    <property type="term" value="F:transferase activity"/>
    <property type="evidence" value="ECO:0007669"/>
    <property type="project" value="UniProtKB-KW"/>
</dbReference>
<evidence type="ECO:0000313" key="3">
    <source>
        <dbReference type="Proteomes" id="UP000318669"/>
    </source>
</evidence>
<organism evidence="2 3">
    <name type="scientific">Flavobacterium gawalongense</name>
    <dbReference type="NCBI Taxonomy" id="2594432"/>
    <lineage>
        <taxon>Bacteria</taxon>
        <taxon>Pseudomonadati</taxon>
        <taxon>Bacteroidota</taxon>
        <taxon>Flavobacteriia</taxon>
        <taxon>Flavobacteriales</taxon>
        <taxon>Flavobacteriaceae</taxon>
        <taxon>Flavobacterium</taxon>
    </lineage>
</organism>
<dbReference type="Proteomes" id="UP000318669">
    <property type="component" value="Unassembled WGS sequence"/>
</dbReference>
<dbReference type="InterPro" id="IPR001173">
    <property type="entry name" value="Glyco_trans_2-like"/>
</dbReference>
<protein>
    <submittedName>
        <fullName evidence="2">Glycosyltransferase family 2 protein</fullName>
    </submittedName>
</protein>
<dbReference type="OrthoDB" id="1374586at2"/>
<reference evidence="2 3" key="1">
    <citation type="submission" date="2019-07" db="EMBL/GenBank/DDBJ databases">
        <title>Novel species of Flavobacterium.</title>
        <authorList>
            <person name="Liu Q."/>
            <person name="Xin Y.-H."/>
        </authorList>
    </citation>
    <scope>NUCLEOTIDE SEQUENCE [LARGE SCALE GENOMIC DNA]</scope>
    <source>
        <strain evidence="2 3">GSR22</strain>
    </source>
</reference>
<evidence type="ECO:0000259" key="1">
    <source>
        <dbReference type="Pfam" id="PF00535"/>
    </source>
</evidence>
<dbReference type="Gene3D" id="3.90.550.10">
    <property type="entry name" value="Spore Coat Polysaccharide Biosynthesis Protein SpsA, Chain A"/>
    <property type="match status" value="1"/>
</dbReference>
<dbReference type="RefSeq" id="WP_144064415.1">
    <property type="nucleotide sequence ID" value="NZ_VJZL01000001.1"/>
</dbReference>
<dbReference type="InterPro" id="IPR029044">
    <property type="entry name" value="Nucleotide-diphossugar_trans"/>
</dbReference>
<sequence length="303" mass="35712">MLAIIIPYYKRIFFEATLLSLSNQTDKRFNIYIGDDASPEDPTFLLEKFKGQFDFTYRRFESNLGGVSLVKQWERCIALSTNEEWIMILGDDDILENNCISSFYAHIQEIEQEEINVVRFATVVIDQNNEKLSVIHVHPKLEKSIDFLMRKFKGGTRSSLSEFIFRKATLLNIRFKDLPLAWYSDVLAILEFSGFNYIYTINEAVVCFRWSELNITSKGDNLKQKNIASFKFYHYLLNEKKFFFDLQQSGILLSRMEKTFLDNKKNIYLWTLFTKLYISNCYLKKYLIFMGKVVQSILKKSKA</sequence>